<comment type="caution">
    <text evidence="2">The sequence shown here is derived from an EMBL/GenBank/DDBJ whole genome shotgun (WGS) entry which is preliminary data.</text>
</comment>
<dbReference type="PROSITE" id="PS50994">
    <property type="entry name" value="INTEGRASE"/>
    <property type="match status" value="1"/>
</dbReference>
<dbReference type="InterPro" id="IPR050900">
    <property type="entry name" value="Transposase_IS3/IS150/IS904"/>
</dbReference>
<feature type="domain" description="Integrase catalytic" evidence="1">
    <location>
        <begin position="116"/>
        <end position="282"/>
    </location>
</feature>
<evidence type="ECO:0000313" key="2">
    <source>
        <dbReference type="EMBL" id="REA64296.1"/>
    </source>
</evidence>
<dbReference type="Pfam" id="PF00665">
    <property type="entry name" value="rve"/>
    <property type="match status" value="1"/>
</dbReference>
<keyword evidence="3" id="KW-1185">Reference proteome</keyword>
<dbReference type="InterPro" id="IPR012337">
    <property type="entry name" value="RNaseH-like_sf"/>
</dbReference>
<dbReference type="PANTHER" id="PTHR46889">
    <property type="entry name" value="TRANSPOSASE INSF FOR INSERTION SEQUENCE IS3B-RELATED"/>
    <property type="match status" value="1"/>
</dbReference>
<dbReference type="PANTHER" id="PTHR46889:SF4">
    <property type="entry name" value="TRANSPOSASE INSO FOR INSERTION SEQUENCE ELEMENT IS911B-RELATED"/>
    <property type="match status" value="1"/>
</dbReference>
<gene>
    <name evidence="2" type="ORF">DSL64_01745</name>
</gene>
<dbReference type="AlphaFoldDB" id="A0A3D8YHJ4"/>
<dbReference type="InterPro" id="IPR048020">
    <property type="entry name" value="Transpos_IS3"/>
</dbReference>
<evidence type="ECO:0000259" key="1">
    <source>
        <dbReference type="PROSITE" id="PS50994"/>
    </source>
</evidence>
<dbReference type="NCBIfam" id="NF033516">
    <property type="entry name" value="transpos_IS3"/>
    <property type="match status" value="1"/>
</dbReference>
<dbReference type="InterPro" id="IPR001584">
    <property type="entry name" value="Integrase_cat-core"/>
</dbReference>
<dbReference type="InterPro" id="IPR036397">
    <property type="entry name" value="RNaseH_sf"/>
</dbReference>
<protein>
    <submittedName>
        <fullName evidence="2">IS3 family transposase</fullName>
    </submittedName>
</protein>
<dbReference type="GO" id="GO:0015074">
    <property type="term" value="P:DNA integration"/>
    <property type="evidence" value="ECO:0007669"/>
    <property type="project" value="InterPro"/>
</dbReference>
<dbReference type="OrthoDB" id="936265at2"/>
<dbReference type="Pfam" id="PF13333">
    <property type="entry name" value="rve_2"/>
    <property type="match status" value="1"/>
</dbReference>
<dbReference type="Pfam" id="PF13276">
    <property type="entry name" value="HTH_21"/>
    <property type="match status" value="1"/>
</dbReference>
<proteinExistence type="predicted"/>
<sequence>MEANQGIYPVAKMCKVLNESVSSFYYWLKQPVGKRHREHNELSNHIREVYNENKGCYGSPRVTVELQGKGFHVSRPRVARLMRKIGLKSIIRKKYRVKTTDSNHTYYVSENHLNRDFEAKCMGEKWVSDLTYIRTGEGWIYLTIVLDLANRKVVGWALSETMKAEDTSVAAFKMALKCYPVDKPLLFHSDRGVQYACSEFRKQLIGLPITQSMSRKGDCWDNAPAESFFKTLKTEMVYHQEFKNKHEAKLAIFEFIEVWYNRKRRHSSLGYLSPMAFEEKLTTGKNAA</sequence>
<dbReference type="Gene3D" id="3.30.420.10">
    <property type="entry name" value="Ribonuclease H-like superfamily/Ribonuclease H"/>
    <property type="match status" value="1"/>
</dbReference>
<dbReference type="SUPFAM" id="SSF53098">
    <property type="entry name" value="Ribonuclease H-like"/>
    <property type="match status" value="1"/>
</dbReference>
<evidence type="ECO:0000313" key="3">
    <source>
        <dbReference type="Proteomes" id="UP000256373"/>
    </source>
</evidence>
<dbReference type="InterPro" id="IPR025948">
    <property type="entry name" value="HTH-like_dom"/>
</dbReference>
<dbReference type="Proteomes" id="UP000256373">
    <property type="component" value="Unassembled WGS sequence"/>
</dbReference>
<reference evidence="2 3" key="1">
    <citation type="submission" date="2018-07" db="EMBL/GenBank/DDBJ databases">
        <title>Dyadobacter roseus sp. nov., isolated from rose rhizosphere soil.</title>
        <authorList>
            <person name="Chen L."/>
        </authorList>
    </citation>
    <scope>NUCLEOTIDE SEQUENCE [LARGE SCALE GENOMIC DNA]</scope>
    <source>
        <strain evidence="2 3">RS19</strain>
    </source>
</reference>
<dbReference type="GO" id="GO:0003676">
    <property type="term" value="F:nucleic acid binding"/>
    <property type="evidence" value="ECO:0007669"/>
    <property type="project" value="InterPro"/>
</dbReference>
<accession>A0A3D8YHJ4</accession>
<organism evidence="2 3">
    <name type="scientific">Dyadobacter luteus</name>
    <dbReference type="NCBI Taxonomy" id="2259619"/>
    <lineage>
        <taxon>Bacteria</taxon>
        <taxon>Pseudomonadati</taxon>
        <taxon>Bacteroidota</taxon>
        <taxon>Cytophagia</taxon>
        <taxon>Cytophagales</taxon>
        <taxon>Spirosomataceae</taxon>
        <taxon>Dyadobacter</taxon>
    </lineage>
</organism>
<name>A0A3D8YHJ4_9BACT</name>
<dbReference type="EMBL" id="QNUL01000001">
    <property type="protein sequence ID" value="REA64296.1"/>
    <property type="molecule type" value="Genomic_DNA"/>
</dbReference>